<gene>
    <name evidence="2" type="ORF">M422DRAFT_266288</name>
</gene>
<accession>A0A0C9V349</accession>
<reference evidence="2 3" key="1">
    <citation type="submission" date="2014-06" db="EMBL/GenBank/DDBJ databases">
        <title>Evolutionary Origins and Diversification of the Mycorrhizal Mutualists.</title>
        <authorList>
            <consortium name="DOE Joint Genome Institute"/>
            <consortium name="Mycorrhizal Genomics Consortium"/>
            <person name="Kohler A."/>
            <person name="Kuo A."/>
            <person name="Nagy L.G."/>
            <person name="Floudas D."/>
            <person name="Copeland A."/>
            <person name="Barry K.W."/>
            <person name="Cichocki N."/>
            <person name="Veneault-Fourrey C."/>
            <person name="LaButti K."/>
            <person name="Lindquist E.A."/>
            <person name="Lipzen A."/>
            <person name="Lundell T."/>
            <person name="Morin E."/>
            <person name="Murat C."/>
            <person name="Riley R."/>
            <person name="Ohm R."/>
            <person name="Sun H."/>
            <person name="Tunlid A."/>
            <person name="Henrissat B."/>
            <person name="Grigoriev I.V."/>
            <person name="Hibbett D.S."/>
            <person name="Martin F."/>
        </authorList>
    </citation>
    <scope>NUCLEOTIDE SEQUENCE [LARGE SCALE GENOMIC DNA]</scope>
    <source>
        <strain evidence="2 3">SS14</strain>
    </source>
</reference>
<proteinExistence type="predicted"/>
<dbReference type="AlphaFoldDB" id="A0A0C9V349"/>
<name>A0A0C9V349_SPHS4</name>
<keyword evidence="1" id="KW-0812">Transmembrane</keyword>
<protein>
    <submittedName>
        <fullName evidence="2">Uncharacterized protein</fullName>
    </submittedName>
</protein>
<evidence type="ECO:0000313" key="3">
    <source>
        <dbReference type="Proteomes" id="UP000054279"/>
    </source>
</evidence>
<evidence type="ECO:0000256" key="1">
    <source>
        <dbReference type="SAM" id="Phobius"/>
    </source>
</evidence>
<feature type="transmembrane region" description="Helical" evidence="1">
    <location>
        <begin position="39"/>
        <end position="55"/>
    </location>
</feature>
<evidence type="ECO:0000313" key="2">
    <source>
        <dbReference type="EMBL" id="KIJ31925.1"/>
    </source>
</evidence>
<dbReference type="HOGENOM" id="CLU_1262226_0_0_1"/>
<keyword evidence="1" id="KW-1133">Transmembrane helix</keyword>
<organism evidence="2 3">
    <name type="scientific">Sphaerobolus stellatus (strain SS14)</name>
    <dbReference type="NCBI Taxonomy" id="990650"/>
    <lineage>
        <taxon>Eukaryota</taxon>
        <taxon>Fungi</taxon>
        <taxon>Dikarya</taxon>
        <taxon>Basidiomycota</taxon>
        <taxon>Agaricomycotina</taxon>
        <taxon>Agaricomycetes</taxon>
        <taxon>Phallomycetidae</taxon>
        <taxon>Geastrales</taxon>
        <taxon>Sphaerobolaceae</taxon>
        <taxon>Sphaerobolus</taxon>
    </lineage>
</organism>
<dbReference type="EMBL" id="KN837234">
    <property type="protein sequence ID" value="KIJ31925.1"/>
    <property type="molecule type" value="Genomic_DNA"/>
</dbReference>
<keyword evidence="1" id="KW-0472">Membrane</keyword>
<sequence length="219" mass="25953">MTLDLAAEQRAISKGLSRQSSTMLTEVPRVARKVPRNCRWPWCIAAMMAVVFFFLRYHFYMASAKVDAVANLQHQLGLSIHEVSRVRLHQWSRMERFHSDARVAEVQMDWIIHFDWFSNETKRLEIERWLNETQFIQSEVYKEIEEIKAGIAEDDARFQQIHAYAFDASQRGMNELYLPIYRHLLRSLKYSRDAWFEYHEGMKVLEIVYSNGIVALKGF</sequence>
<keyword evidence="3" id="KW-1185">Reference proteome</keyword>
<dbReference type="Proteomes" id="UP000054279">
    <property type="component" value="Unassembled WGS sequence"/>
</dbReference>